<dbReference type="RefSeq" id="WP_143305825.1">
    <property type="nucleotide sequence ID" value="NZ_MWQY01000039.1"/>
</dbReference>
<name>A0A1Y1RU45_9SPIO</name>
<protein>
    <recommendedName>
        <fullName evidence="6">Insecticide toxin TcdB middle/N-terminal domain-containing protein</fullName>
    </recommendedName>
</protein>
<dbReference type="Proteomes" id="UP000192343">
    <property type="component" value="Unassembled WGS sequence"/>
</dbReference>
<evidence type="ECO:0000313" key="4">
    <source>
        <dbReference type="EMBL" id="ORC29884.1"/>
    </source>
</evidence>
<dbReference type="InterPro" id="IPR003284">
    <property type="entry name" value="Sal_SpvB"/>
</dbReference>
<accession>A0A1Y1RU45</accession>
<evidence type="ECO:0000256" key="2">
    <source>
        <dbReference type="ARBA" id="ARBA00022525"/>
    </source>
</evidence>
<dbReference type="Gene3D" id="2.60.220.30">
    <property type="match status" value="1"/>
</dbReference>
<dbReference type="GO" id="GO:0005576">
    <property type="term" value="C:extracellular region"/>
    <property type="evidence" value="ECO:0007669"/>
    <property type="project" value="UniProtKB-SubCell"/>
</dbReference>
<comment type="caution">
    <text evidence="4">The sequence shown here is derived from an EMBL/GenBank/DDBJ whole genome shotgun (WGS) entry which is preliminary data.</text>
</comment>
<gene>
    <name evidence="4" type="ORF">B4O97_18820</name>
</gene>
<keyword evidence="2" id="KW-0964">Secreted</keyword>
<evidence type="ECO:0000313" key="5">
    <source>
        <dbReference type="Proteomes" id="UP000192343"/>
    </source>
</evidence>
<keyword evidence="5" id="KW-1185">Reference proteome</keyword>
<dbReference type="STRING" id="1963862.B4O97_18820"/>
<dbReference type="Pfam" id="PF03534">
    <property type="entry name" value="SpvB"/>
    <property type="match status" value="1"/>
</dbReference>
<dbReference type="InterPro" id="IPR028994">
    <property type="entry name" value="Integrin_alpha_N"/>
</dbReference>
<evidence type="ECO:0008006" key="6">
    <source>
        <dbReference type="Google" id="ProtNLM"/>
    </source>
</evidence>
<reference evidence="4 5" key="1">
    <citation type="submission" date="2017-03" db="EMBL/GenBank/DDBJ databases">
        <title>Draft Genome sequence of Marispirochaeta sp. strain JC444.</title>
        <authorList>
            <person name="Shivani Y."/>
            <person name="Subhash Y."/>
            <person name="Sasikala C."/>
            <person name="Ramana C."/>
        </authorList>
    </citation>
    <scope>NUCLEOTIDE SEQUENCE [LARGE SCALE GENOMIC DNA]</scope>
    <source>
        <strain evidence="4 5">JC444</strain>
    </source>
</reference>
<dbReference type="GO" id="GO:0005737">
    <property type="term" value="C:cytoplasm"/>
    <property type="evidence" value="ECO:0007669"/>
    <property type="project" value="InterPro"/>
</dbReference>
<evidence type="ECO:0000256" key="1">
    <source>
        <dbReference type="ARBA" id="ARBA00004613"/>
    </source>
</evidence>
<evidence type="ECO:0000256" key="3">
    <source>
        <dbReference type="ARBA" id="ARBA00023026"/>
    </source>
</evidence>
<comment type="subcellular location">
    <subcellularLocation>
        <location evidence="1">Secreted</location>
    </subcellularLocation>
</comment>
<keyword evidence="3" id="KW-0843">Virulence</keyword>
<dbReference type="SUPFAM" id="SSF69318">
    <property type="entry name" value="Integrin alpha N-terminal domain"/>
    <property type="match status" value="2"/>
</dbReference>
<dbReference type="OrthoDB" id="353304at2"/>
<organism evidence="4 5">
    <name type="scientific">Marispirochaeta aestuarii</name>
    <dbReference type="NCBI Taxonomy" id="1963862"/>
    <lineage>
        <taxon>Bacteria</taxon>
        <taxon>Pseudomonadati</taxon>
        <taxon>Spirochaetota</taxon>
        <taxon>Spirochaetia</taxon>
        <taxon>Spirochaetales</taxon>
        <taxon>Spirochaetaceae</taxon>
        <taxon>Marispirochaeta</taxon>
    </lineage>
</organism>
<feature type="non-terminal residue" evidence="4">
    <location>
        <position position="1919"/>
    </location>
</feature>
<dbReference type="EMBL" id="MWQY01000039">
    <property type="protein sequence ID" value="ORC29884.1"/>
    <property type="molecule type" value="Genomic_DNA"/>
</dbReference>
<sequence length="1919" mass="209526">MKNVVVRSLTLFVIYSLVLAPLPLFSETPRDALLRGLPTYEKDPDSAYSAEIGGAGGVISFDGVTVDVPAGAVDDTVEITVIKLGGTAPIGGGRQNVTKGAAAYRFLPDGQQFQKPVSISIPYDPEMNKSEAALSNLFTYFFNEDKQRWERLERVSLNNEASTVTSLSTHFTDMINSTLTLPESPDPVEFDLNSIKNLEAANPDAGVPGLEGLEGSWSGSASFSIPLRLPPGRGKASPQVSLRYDSGRSAGVMGAGFSLPVSTIDTDTRFGLPEYDGKDTYLLDGEELVNITPDSSSGSVYRQRKEGRFARIERFRSTSAGTDYWKVTDRDGTVRYYGNHAAVSDGAEQSAPWLGPDRTNGMQVYRWYLSRIVDMDGNTVDYRYTYDESDKNLYLKSISWSGINGNDADESGYYRIDFGYNEAGHLEPTEESTRLGYSVESSGVHSWTGEFASSLSGGERQDVRSDGRGRFICKTSKRLDRIGISAGEQGNRTEKRSYEFYYRMDDFGRTILDRYEEWAPGAADALYSFGFDYYGLEKDIDELPQGFGPEEIWSVGSGAQEKDLSNSRSVSAGANLYTGLEIFIKIPFVGKKTLVSLGVRGGSSGGSSVSLTDVADIDGDGIPELIWKSGNDVNGYAADPELYGWAGSAVSLDGFNGPLSKTSNSSASLGLSMKIGPVSGGKTKQWNWADGKRSIMDVNGDGFIDVVEKGTALYGLNRGDGTIDWTAGWVGGADPDRAESYTEDELKEFDGTYYRKDPFRRWDAYRSGRVLVSDEVGYNPNAQISSDGAVAEIRAPERGSNAALTELAISEDSPQNGRSDAEYELSRGDSLFFRLNPNKDERGDIVDWSTRIRYRDIQYFEDMEDSPVLCLPAQVSRSMYEDGLEDFYTPHRHETESDGHTSHYYTYDRNSDWISVLTQGNISTLLSKGFFVPRLIPANTFYSIYNSLSEIHKKQFYFCYYHEPAGDRYRLVEAKRTVAFSCLESILNSNAGLRAQLSGYTFPDGDEVFPVPDENQRVYSYSTAAPPVSVEPILCRAIEPETALGGTESDGTILLDRMGNEAGDSYRVYLEPDGEDSYALVDESDSEDGTAYRTTEISSSDTLIRVRYERDGVRHTYALTQPSYRLEQVPGELFRPAVEEYFSDCRTGVPDPARLSAGQHAAFQAQAALAEISIPEDAYLLVIHNEGTVDEYSLYELSEELSAEDQAAVYSVWASFDAVESNNGTTSLFFSFLNTDGEEALWPRLLTAEEAGALCGSQDISESLFTPVSLLDGSTVYTVADNLDGDQENRLTEALRSYRIYAELFPFYNLDESDDMYSLDDETDPEYFELIEELFRTAELRVMTRLARSLTYSSNGVFPVRGSVEARTGDEISVSRNEEQAAGGWEESGVVNIPRFDGEGDTVLVPGYVHVFDSRYDFAAESIIAEDENEYDFVDTKIEDNETTLESLYGANIPREYLEGGVYGWYYGAWSGFYAWNSDWLGDAPNYSGQHNTGVTPPPYYTQLNPNPPTADTADSHLHTWGRQELVMSDDTWIGSVDVITDTSIDDNGNPVYTPYQFSVALTGETMWPTRSGGDYYWTIPNITLDEEGSSGPSQSLSFISTSRGKSTDINGEVSFGMGASGGSNRGNTQQYEGFMDINGDRFPDLVRFDKQGKGGSFTYWPGTGYGFGAAERGNKVIDYITRNSNDGLTFGASIGSSSGGGIYEADGEGFIQEFKTNVQDATAEPNLSAGINVSAAESIQNMGLLDINGDGLPDQVTGSSDLNAYLNAGGTFVGTAGFSGPAITKKVAASAGGVLSGETQGISYSHTGSFGGTFSLSGGVNVGAASATLGSSFSYGGSTKKVNGRLMDINGDGLPDYVVKDNNEGFFRVRVNTGSGFSPSEIRLYRPGWGTGMDLNADLESDLRQIANNLSFPGSAAG</sequence>
<proteinExistence type="predicted"/>